<keyword evidence="2" id="KW-0159">Chromosome partition</keyword>
<dbReference type="GO" id="GO:0045144">
    <property type="term" value="P:meiotic sister chromatid segregation"/>
    <property type="evidence" value="ECO:0007669"/>
    <property type="project" value="InterPro"/>
</dbReference>
<dbReference type="EMBL" id="OX465085">
    <property type="protein sequence ID" value="CAI9302955.1"/>
    <property type="molecule type" value="Genomic_DNA"/>
</dbReference>
<dbReference type="GO" id="GO:0005634">
    <property type="term" value="C:nucleus"/>
    <property type="evidence" value="ECO:0007669"/>
    <property type="project" value="InterPro"/>
</dbReference>
<dbReference type="InterPro" id="IPR044693">
    <property type="entry name" value="SGO_plant"/>
</dbReference>
<feature type="compositionally biased region" description="Low complexity" evidence="4">
    <location>
        <begin position="245"/>
        <end position="255"/>
    </location>
</feature>
<evidence type="ECO:0000256" key="3">
    <source>
        <dbReference type="SAM" id="Coils"/>
    </source>
</evidence>
<evidence type="ECO:0000313" key="7">
    <source>
        <dbReference type="Proteomes" id="UP001177003"/>
    </source>
</evidence>
<keyword evidence="3" id="KW-0175">Coiled coil</keyword>
<evidence type="ECO:0000256" key="1">
    <source>
        <dbReference type="ARBA" id="ARBA00010845"/>
    </source>
</evidence>
<reference evidence="6" key="1">
    <citation type="submission" date="2023-04" db="EMBL/GenBank/DDBJ databases">
        <authorList>
            <person name="Vijverberg K."/>
            <person name="Xiong W."/>
            <person name="Schranz E."/>
        </authorList>
    </citation>
    <scope>NUCLEOTIDE SEQUENCE</scope>
</reference>
<dbReference type="InterPro" id="IPR011515">
    <property type="entry name" value="Shugoshin_C"/>
</dbReference>
<gene>
    <name evidence="6" type="ORF">LSALG_LOCUS41417</name>
</gene>
<dbReference type="AlphaFoldDB" id="A0AA36A1T0"/>
<evidence type="ECO:0000256" key="4">
    <source>
        <dbReference type="SAM" id="MobiDB-lite"/>
    </source>
</evidence>
<sequence>MEGGFVLEDKPKVEKMAKDSTGASGRKMLADISNIQQKHITLTQDKKSLPNSAIMKEKVIEQLQKENAALKKHLAEKSRIIDLSGTELHKLRVTLQKMQQQNLQLAQSNSQLLAEVNSGKDRLKDMQHQLGCKNGVLIAKQMELEGKRKTKTCQTNDVKKMKVSENEEKGVFNIDKEEQCNKSRRQKSKSLGSSVRNGQVKGIGDNGRRQSARFIKREEAKATEDLFDTDNVDLKEEEDRMQEDNNNNNNNNNNNDSNCVVFVKKEEEEEESRRRRSSISLRPSREAVKKVQSYKEMSINVKMRRTE</sequence>
<evidence type="ECO:0000256" key="2">
    <source>
        <dbReference type="ARBA" id="ARBA00022829"/>
    </source>
</evidence>
<dbReference type="GO" id="GO:0034090">
    <property type="term" value="P:maintenance of meiotic sister chromatid cohesion"/>
    <property type="evidence" value="ECO:0007669"/>
    <property type="project" value="InterPro"/>
</dbReference>
<evidence type="ECO:0000313" key="6">
    <source>
        <dbReference type="EMBL" id="CAI9302955.1"/>
    </source>
</evidence>
<feature type="region of interest" description="Disordered" evidence="4">
    <location>
        <begin position="175"/>
        <end position="211"/>
    </location>
</feature>
<evidence type="ECO:0000259" key="5">
    <source>
        <dbReference type="Pfam" id="PF07557"/>
    </source>
</evidence>
<comment type="similarity">
    <text evidence="1">Belongs to the shugoshin family.</text>
</comment>
<feature type="domain" description="Shugoshin C-terminal" evidence="5">
    <location>
        <begin position="282"/>
        <end position="305"/>
    </location>
</feature>
<feature type="region of interest" description="Disordered" evidence="4">
    <location>
        <begin position="226"/>
        <end position="293"/>
    </location>
</feature>
<keyword evidence="7" id="KW-1185">Reference proteome</keyword>
<feature type="coiled-coil region" evidence="3">
    <location>
        <begin position="53"/>
        <end position="115"/>
    </location>
</feature>
<name>A0AA36A1T0_LACSI</name>
<dbReference type="PANTHER" id="PTHR34373">
    <property type="entry name" value="SHUGOSHIN 2"/>
    <property type="match status" value="1"/>
</dbReference>
<organism evidence="6 7">
    <name type="scientific">Lactuca saligna</name>
    <name type="common">Willowleaf lettuce</name>
    <dbReference type="NCBI Taxonomy" id="75948"/>
    <lineage>
        <taxon>Eukaryota</taxon>
        <taxon>Viridiplantae</taxon>
        <taxon>Streptophyta</taxon>
        <taxon>Embryophyta</taxon>
        <taxon>Tracheophyta</taxon>
        <taxon>Spermatophyta</taxon>
        <taxon>Magnoliopsida</taxon>
        <taxon>eudicotyledons</taxon>
        <taxon>Gunneridae</taxon>
        <taxon>Pentapetalae</taxon>
        <taxon>asterids</taxon>
        <taxon>campanulids</taxon>
        <taxon>Asterales</taxon>
        <taxon>Asteraceae</taxon>
        <taxon>Cichorioideae</taxon>
        <taxon>Cichorieae</taxon>
        <taxon>Lactucinae</taxon>
        <taxon>Lactuca</taxon>
    </lineage>
</organism>
<dbReference type="PANTHER" id="PTHR34373:SF9">
    <property type="entry name" value="SHUGOSHIN 2"/>
    <property type="match status" value="1"/>
</dbReference>
<dbReference type="Proteomes" id="UP001177003">
    <property type="component" value="Chromosome 9"/>
</dbReference>
<protein>
    <recommendedName>
        <fullName evidence="5">Shugoshin C-terminal domain-containing protein</fullName>
    </recommendedName>
</protein>
<proteinExistence type="inferred from homology"/>
<accession>A0AA36A1T0</accession>
<dbReference type="GO" id="GO:0000775">
    <property type="term" value="C:chromosome, centromeric region"/>
    <property type="evidence" value="ECO:0007669"/>
    <property type="project" value="InterPro"/>
</dbReference>
<dbReference type="Pfam" id="PF07557">
    <property type="entry name" value="Shugoshin_C"/>
    <property type="match status" value="1"/>
</dbReference>